<dbReference type="GO" id="GO:0004791">
    <property type="term" value="F:thioredoxin-disulfide reductase (NADPH) activity"/>
    <property type="evidence" value="ECO:0007669"/>
    <property type="project" value="UniProtKB-EC"/>
</dbReference>
<dbReference type="PANTHER" id="PTHR48105">
    <property type="entry name" value="THIOREDOXIN REDUCTASE 1-RELATED-RELATED"/>
    <property type="match status" value="1"/>
</dbReference>
<dbReference type="Gene3D" id="3.50.50.60">
    <property type="entry name" value="FAD/NAD(P)-binding domain"/>
    <property type="match status" value="2"/>
</dbReference>
<dbReference type="InterPro" id="IPR000595">
    <property type="entry name" value="cNMP-bd_dom"/>
</dbReference>
<dbReference type="AlphaFoldDB" id="A0A7Y9GMX3"/>
<dbReference type="InterPro" id="IPR014710">
    <property type="entry name" value="RmlC-like_jellyroll"/>
</dbReference>
<dbReference type="InterPro" id="IPR050097">
    <property type="entry name" value="Ferredoxin-NADP_redctase_2"/>
</dbReference>
<evidence type="ECO:0000256" key="4">
    <source>
        <dbReference type="SAM" id="MobiDB-lite"/>
    </source>
</evidence>
<feature type="domain" description="Cyclic nucleotide-binding" evidence="5">
    <location>
        <begin position="26"/>
        <end position="126"/>
    </location>
</feature>
<dbReference type="PRINTS" id="PR00368">
    <property type="entry name" value="FADPNR"/>
</dbReference>
<evidence type="ECO:0000313" key="7">
    <source>
        <dbReference type="Proteomes" id="UP000576969"/>
    </source>
</evidence>
<dbReference type="EC" id="1.8.1.9" evidence="6"/>
<evidence type="ECO:0000256" key="2">
    <source>
        <dbReference type="ARBA" id="ARBA00023002"/>
    </source>
</evidence>
<dbReference type="PRINTS" id="PR00469">
    <property type="entry name" value="PNDRDTASEII"/>
</dbReference>
<dbReference type="InterPro" id="IPR036188">
    <property type="entry name" value="FAD/NAD-bd_sf"/>
</dbReference>
<dbReference type="EMBL" id="JACCBV010000001">
    <property type="protein sequence ID" value="NYE19438.1"/>
    <property type="molecule type" value="Genomic_DNA"/>
</dbReference>
<dbReference type="PROSITE" id="PS50042">
    <property type="entry name" value="CNMP_BINDING_3"/>
    <property type="match status" value="1"/>
</dbReference>
<evidence type="ECO:0000256" key="3">
    <source>
        <dbReference type="ARBA" id="ARBA00048132"/>
    </source>
</evidence>
<protein>
    <submittedName>
        <fullName evidence="6">Thioredoxin reductase (NADPH)</fullName>
        <ecNumber evidence="6">1.8.1.9</ecNumber>
    </submittedName>
</protein>
<proteinExistence type="predicted"/>
<dbReference type="InterPro" id="IPR023753">
    <property type="entry name" value="FAD/NAD-binding_dom"/>
</dbReference>
<organism evidence="6 7">
    <name type="scientific">Microbacterium immunditiarum</name>
    <dbReference type="NCBI Taxonomy" id="337480"/>
    <lineage>
        <taxon>Bacteria</taxon>
        <taxon>Bacillati</taxon>
        <taxon>Actinomycetota</taxon>
        <taxon>Actinomycetes</taxon>
        <taxon>Micrococcales</taxon>
        <taxon>Microbacteriaceae</taxon>
        <taxon>Microbacterium</taxon>
    </lineage>
</organism>
<evidence type="ECO:0000256" key="1">
    <source>
        <dbReference type="ARBA" id="ARBA00022630"/>
    </source>
</evidence>
<dbReference type="Proteomes" id="UP000576969">
    <property type="component" value="Unassembled WGS sequence"/>
</dbReference>
<accession>A0A7Y9GMX3</accession>
<comment type="catalytic activity">
    <reaction evidence="3">
        <text>[thioredoxin]-dithiol + NADP(+) = [thioredoxin]-disulfide + NADPH + H(+)</text>
        <dbReference type="Rhea" id="RHEA:20345"/>
        <dbReference type="Rhea" id="RHEA-COMP:10698"/>
        <dbReference type="Rhea" id="RHEA-COMP:10700"/>
        <dbReference type="ChEBI" id="CHEBI:15378"/>
        <dbReference type="ChEBI" id="CHEBI:29950"/>
        <dbReference type="ChEBI" id="CHEBI:50058"/>
        <dbReference type="ChEBI" id="CHEBI:57783"/>
        <dbReference type="ChEBI" id="CHEBI:58349"/>
        <dbReference type="EC" id="1.8.1.9"/>
    </reaction>
</comment>
<dbReference type="Pfam" id="PF07992">
    <property type="entry name" value="Pyr_redox_2"/>
    <property type="match status" value="1"/>
</dbReference>
<dbReference type="Gene3D" id="2.60.120.10">
    <property type="entry name" value="Jelly Rolls"/>
    <property type="match status" value="1"/>
</dbReference>
<reference evidence="6 7" key="1">
    <citation type="submission" date="2020-07" db="EMBL/GenBank/DDBJ databases">
        <title>Sequencing the genomes of 1000 actinobacteria strains.</title>
        <authorList>
            <person name="Klenk H.-P."/>
        </authorList>
    </citation>
    <scope>NUCLEOTIDE SEQUENCE [LARGE SCALE GENOMIC DNA]</scope>
    <source>
        <strain evidence="6 7">DSM 24662</strain>
    </source>
</reference>
<dbReference type="InterPro" id="IPR018490">
    <property type="entry name" value="cNMP-bd_dom_sf"/>
</dbReference>
<evidence type="ECO:0000313" key="6">
    <source>
        <dbReference type="EMBL" id="NYE19438.1"/>
    </source>
</evidence>
<name>A0A7Y9GMX3_9MICO</name>
<gene>
    <name evidence="6" type="ORF">BJ991_001466</name>
</gene>
<dbReference type="Pfam" id="PF00027">
    <property type="entry name" value="cNMP_binding"/>
    <property type="match status" value="1"/>
</dbReference>
<keyword evidence="7" id="KW-1185">Reference proteome</keyword>
<comment type="caution">
    <text evidence="6">The sequence shown here is derived from an EMBL/GenBank/DDBJ whole genome shotgun (WGS) entry which is preliminary data.</text>
</comment>
<dbReference type="SUPFAM" id="SSF51206">
    <property type="entry name" value="cAMP-binding domain-like"/>
    <property type="match status" value="1"/>
</dbReference>
<feature type="compositionally biased region" description="Basic and acidic residues" evidence="4">
    <location>
        <begin position="1"/>
        <end position="18"/>
    </location>
</feature>
<keyword evidence="1" id="KW-0285">Flavoprotein</keyword>
<keyword evidence="2 6" id="KW-0560">Oxidoreductase</keyword>
<dbReference type="SMART" id="SM00100">
    <property type="entry name" value="cNMP"/>
    <property type="match status" value="1"/>
</dbReference>
<sequence length="566" mass="61080">MSPDNKETVPERVPEPVHDPVQSPALTDDQWARLLEFGEPEEIKPGDYLFRTGQRAYNLMLIESGEVEIVREPLGWVGEVIITTIGPRSFLGELGLLNRQAAFLSARVTAPGVAYRVSDESLRRLMAEDDELCDILLHALWARRESLRSGPAALTLKMVGSKASREFLALRRFAERTDLVHTAIDLEDAPDKTHHTDYLSERGFTKADLPIAYVQGEPILRATPGLVADRLGLSYQASTDDFVDLTVIGGGPAGLAAAIYGASEGLRTVLLDAVAPGGQAAATSRIENFLGFPFGVTGRALIGQASLQALKFGVRVYAPCEAVSLTTIDDGLEVTLRDGRTIHTRSAIVTSGAAYRTLDLDRWNDFEGSGIFYAATPLELRQVMESPVVVVGGANSAGQAALYLASNGCPVRLVVRGDDLTRRMSSYLVSRLLEDPRVEVLTRSHVVGLDGDRFLRRVHIDRVGEVDARGLFCFIGAEPATSWLDGIDRDPEGFLRTGVDIPLDVLGEDWESLGREPLPFETSVPRVFAAGDVRRGSMKRVAAAVGEGSSAVASVHRALAAVGGVA</sequence>
<feature type="region of interest" description="Disordered" evidence="4">
    <location>
        <begin position="1"/>
        <end position="25"/>
    </location>
</feature>
<dbReference type="SUPFAM" id="SSF51905">
    <property type="entry name" value="FAD/NAD(P)-binding domain"/>
    <property type="match status" value="1"/>
</dbReference>
<dbReference type="RefSeq" id="WP_343048676.1">
    <property type="nucleotide sequence ID" value="NZ_JACCBV010000001.1"/>
</dbReference>
<dbReference type="CDD" id="cd00038">
    <property type="entry name" value="CAP_ED"/>
    <property type="match status" value="1"/>
</dbReference>
<evidence type="ECO:0000259" key="5">
    <source>
        <dbReference type="PROSITE" id="PS50042"/>
    </source>
</evidence>